<accession>A0A2T4MX01</accession>
<proteinExistence type="predicted"/>
<sequence length="107" mass="11703">MAEQIQEITCPECKGAKNIDSFHNTGIDVEGHHYGPSPCTRCKGTGQVPQAMLEWIKNGELLKAARVARGESILEAALRMKVSFSTISKVELGKQPASDFPNYTDKP</sequence>
<dbReference type="Proteomes" id="UP000241986">
    <property type="component" value="Unassembled WGS sequence"/>
</dbReference>
<dbReference type="GO" id="GO:0003677">
    <property type="term" value="F:DNA binding"/>
    <property type="evidence" value="ECO:0007669"/>
    <property type="project" value="InterPro"/>
</dbReference>
<dbReference type="Gene3D" id="1.10.260.40">
    <property type="entry name" value="lambda repressor-like DNA-binding domains"/>
    <property type="match status" value="1"/>
</dbReference>
<organism evidence="1 2">
    <name type="scientific">Aeromonas veronii</name>
    <dbReference type="NCBI Taxonomy" id="654"/>
    <lineage>
        <taxon>Bacteria</taxon>
        <taxon>Pseudomonadati</taxon>
        <taxon>Pseudomonadota</taxon>
        <taxon>Gammaproteobacteria</taxon>
        <taxon>Aeromonadales</taxon>
        <taxon>Aeromonadaceae</taxon>
        <taxon>Aeromonas</taxon>
    </lineage>
</organism>
<dbReference type="RefSeq" id="WP_107684720.1">
    <property type="nucleotide sequence ID" value="NZ_PZKL01000045.1"/>
</dbReference>
<protein>
    <submittedName>
        <fullName evidence="1">Uncharacterized protein</fullName>
    </submittedName>
</protein>
<name>A0A2T4MX01_AERVE</name>
<dbReference type="AlphaFoldDB" id="A0A2T4MX01"/>
<evidence type="ECO:0000313" key="1">
    <source>
        <dbReference type="EMBL" id="PTH79095.1"/>
    </source>
</evidence>
<dbReference type="EMBL" id="PZKL01000045">
    <property type="protein sequence ID" value="PTH79095.1"/>
    <property type="molecule type" value="Genomic_DNA"/>
</dbReference>
<dbReference type="SUPFAM" id="SSF47413">
    <property type="entry name" value="lambda repressor-like DNA-binding domains"/>
    <property type="match status" value="1"/>
</dbReference>
<reference evidence="1 2" key="1">
    <citation type="submission" date="2018-03" db="EMBL/GenBank/DDBJ databases">
        <title>Aeromonas veronii whole genome sequencing and analysis.</title>
        <authorList>
            <person name="Xie H."/>
            <person name="Liu T."/>
            <person name="Wang K."/>
        </authorList>
    </citation>
    <scope>NUCLEOTIDE SEQUENCE [LARGE SCALE GENOMIC DNA]</scope>
    <source>
        <strain evidence="1 2">XH.VA.1</strain>
    </source>
</reference>
<evidence type="ECO:0000313" key="2">
    <source>
        <dbReference type="Proteomes" id="UP000241986"/>
    </source>
</evidence>
<comment type="caution">
    <text evidence="1">The sequence shown here is derived from an EMBL/GenBank/DDBJ whole genome shotgun (WGS) entry which is preliminary data.</text>
</comment>
<dbReference type="Gene3D" id="6.20.20.10">
    <property type="match status" value="1"/>
</dbReference>
<gene>
    <name evidence="1" type="ORF">DAA48_21900</name>
</gene>
<dbReference type="InterPro" id="IPR010982">
    <property type="entry name" value="Lambda_DNA-bd_dom_sf"/>
</dbReference>